<dbReference type="InterPro" id="IPR029063">
    <property type="entry name" value="SAM-dependent_MTases_sf"/>
</dbReference>
<dbReference type="SUPFAM" id="SSF53335">
    <property type="entry name" value="S-adenosyl-L-methionine-dependent methyltransferases"/>
    <property type="match status" value="1"/>
</dbReference>
<organism evidence="1 2">
    <name type="scientific">Synechocystis sp. (strain ATCC 27184 / PCC 6803 / Kazusa)</name>
    <dbReference type="NCBI Taxonomy" id="1111708"/>
    <lineage>
        <taxon>Bacteria</taxon>
        <taxon>Bacillati</taxon>
        <taxon>Cyanobacteriota</taxon>
        <taxon>Cyanophyceae</taxon>
        <taxon>Synechococcales</taxon>
        <taxon>Merismopediaceae</taxon>
        <taxon>Synechocystis</taxon>
    </lineage>
</organism>
<dbReference type="GO" id="GO:0008168">
    <property type="term" value="F:methyltransferase activity"/>
    <property type="evidence" value="ECO:0000318"/>
    <property type="project" value="GO_Central"/>
</dbReference>
<keyword evidence="2" id="KW-1185">Reference proteome</keyword>
<evidence type="ECO:0000313" key="1">
    <source>
        <dbReference type="EMBL" id="BAA16912.1"/>
    </source>
</evidence>
<dbReference type="EnsemblBacteria" id="BAA16912">
    <property type="protein sequence ID" value="BAA16912"/>
    <property type="gene ID" value="BAA16912"/>
</dbReference>
<dbReference type="STRING" id="1148.gene:10497772"/>
<dbReference type="AlphaFoldDB" id="P72896"/>
<accession>P72896</accession>
<sequence>MHLKTEKELQEGFTWARSKMFADYNSILGYYQAKACIEHSRGDSLLDMPCGDGTLTSLLAPAFKTVVGLDASSQHLALAKENMPSAEFYEGLIEEFETNQKFDTITMLNILEHVVDPISVLQKAASLLSQNGILLVHVPNALAVNRRLAVLMGTLTHCEELSPFDIQVVGHRRSYSLSTLCNDIEQAGLKINATGGVFYKSLSTPQMDWFLANGLWEEGGFGWGRVGGEQKDWKAEFCRASYELGKQHPEDCNIIYACITK</sequence>
<dbReference type="Gene3D" id="3.40.50.150">
    <property type="entry name" value="Vaccinia Virus protein VP39"/>
    <property type="match status" value="1"/>
</dbReference>
<evidence type="ECO:0000313" key="2">
    <source>
        <dbReference type="Proteomes" id="UP000001425"/>
    </source>
</evidence>
<proteinExistence type="predicted"/>
<reference evidence="1 2" key="2">
    <citation type="journal article" date="1996" name="DNA Res.">
        <title>Sequence analysis of the genome of the unicellular cyanobacterium Synechocystis sp. strain PCC6803. II. Sequence determination of the entire genome and assignment of potential protein-coding regions.</title>
        <authorList>
            <person name="Kaneko T."/>
            <person name="Sato S."/>
            <person name="Kotani H."/>
            <person name="Tanaka A."/>
            <person name="Asamizu E."/>
            <person name="Nakamura Y."/>
            <person name="Miyajima N."/>
            <person name="Hirosawa M."/>
            <person name="Sugiura M."/>
            <person name="Sasamoto S."/>
            <person name="Kimura T."/>
            <person name="Hosouchi T."/>
            <person name="Matsuno A."/>
            <person name="Muraki A."/>
            <person name="Nakazaki N."/>
            <person name="Naruo K."/>
            <person name="Okumura S."/>
            <person name="Shimpo S."/>
            <person name="Takeuchi C."/>
            <person name="Wada T."/>
            <person name="Watanabe A."/>
            <person name="Yamada M."/>
            <person name="Yasuda M."/>
            <person name="Tabata S."/>
        </authorList>
    </citation>
    <scope>NUCLEOTIDE SEQUENCE [LARGE SCALE GENOMIC DNA]</scope>
    <source>
        <strain evidence="2">ATCC 27184 / PCC 6803 / Kazusa</strain>
    </source>
</reference>
<dbReference type="Proteomes" id="UP000001425">
    <property type="component" value="Chromosome"/>
</dbReference>
<dbReference type="IntAct" id="P72896">
    <property type="interactions" value="2"/>
</dbReference>
<dbReference type="KEGG" id="syn:slr1618"/>
<dbReference type="eggNOG" id="COG2227">
    <property type="taxonomic scope" value="Bacteria"/>
</dbReference>
<dbReference type="PaxDb" id="1148-1651986"/>
<name>P72896_SYNY3</name>
<dbReference type="PIR" id="S74761">
    <property type="entry name" value="S74761"/>
</dbReference>
<dbReference type="Pfam" id="PF13489">
    <property type="entry name" value="Methyltransf_23"/>
    <property type="match status" value="1"/>
</dbReference>
<reference evidence="1 2" key="1">
    <citation type="journal article" date="1995" name="DNA Res.">
        <title>Sequence analysis of the genome of the unicellular cyanobacterium Synechocystis sp. strain PCC6803. I. Sequence features in the 1 Mb region from map positions 64% to 92% of the genome.</title>
        <authorList>
            <person name="Kaneko T."/>
            <person name="Tanaka A."/>
            <person name="Sato S."/>
            <person name="Kotani H."/>
            <person name="Sazuka T."/>
            <person name="Miyajima N."/>
            <person name="Sugiura M."/>
            <person name="Tabata S."/>
        </authorList>
    </citation>
    <scope>NUCLEOTIDE SEQUENCE [LARGE SCALE GENOMIC DNA]</scope>
    <source>
        <strain evidence="2">ATCC 27184 / PCC 6803 / Kazusa</strain>
    </source>
</reference>
<dbReference type="EMBL" id="BA000022">
    <property type="protein sequence ID" value="BAA16912.1"/>
    <property type="molecule type" value="Genomic_DNA"/>
</dbReference>
<dbReference type="InParanoid" id="P72896"/>
<dbReference type="PhylomeDB" id="P72896"/>
<dbReference type="PANTHER" id="PTHR43861">
    <property type="entry name" value="TRANS-ACONITATE 2-METHYLTRANSFERASE-RELATED"/>
    <property type="match status" value="1"/>
</dbReference>
<protein>
    <submittedName>
        <fullName evidence="1">Slr1618 protein</fullName>
    </submittedName>
</protein>
<gene>
    <name evidence="1" type="ordered locus">slr1618</name>
</gene>